<keyword evidence="2" id="KW-1185">Reference proteome</keyword>
<gene>
    <name evidence="1" type="ORF">dnm_055280</name>
</gene>
<dbReference type="Proteomes" id="UP000663722">
    <property type="component" value="Chromosome"/>
</dbReference>
<proteinExistence type="predicted"/>
<organism evidence="1 2">
    <name type="scientific">Desulfonema magnum</name>
    <dbReference type="NCBI Taxonomy" id="45655"/>
    <lineage>
        <taxon>Bacteria</taxon>
        <taxon>Pseudomonadati</taxon>
        <taxon>Thermodesulfobacteriota</taxon>
        <taxon>Desulfobacteria</taxon>
        <taxon>Desulfobacterales</taxon>
        <taxon>Desulfococcaceae</taxon>
        <taxon>Desulfonema</taxon>
    </lineage>
</organism>
<dbReference type="AlphaFoldDB" id="A0A975GQ34"/>
<dbReference type="EMBL" id="CP061800">
    <property type="protein sequence ID" value="QTA89472.1"/>
    <property type="molecule type" value="Genomic_DNA"/>
</dbReference>
<reference evidence="1" key="1">
    <citation type="journal article" date="2021" name="Microb. Physiol.">
        <title>Proteogenomic Insights into the Physiology of Marine, Sulfate-Reducing, Filamentous Desulfonema limicola and Desulfonema magnum.</title>
        <authorList>
            <person name="Schnaars V."/>
            <person name="Wohlbrand L."/>
            <person name="Scheve S."/>
            <person name="Hinrichs C."/>
            <person name="Reinhardt R."/>
            <person name="Rabus R."/>
        </authorList>
    </citation>
    <scope>NUCLEOTIDE SEQUENCE</scope>
    <source>
        <strain evidence="1">4be13</strain>
    </source>
</reference>
<sequence length="50" mass="5535">MGETRFFTAVRGPCPEKTPGFLCSPAYSPETFRSAETASSAHLVFDNIFY</sequence>
<dbReference type="KEGG" id="dmm:dnm_055280"/>
<evidence type="ECO:0000313" key="2">
    <source>
        <dbReference type="Proteomes" id="UP000663722"/>
    </source>
</evidence>
<accession>A0A975GQ34</accession>
<name>A0A975GQ34_9BACT</name>
<protein>
    <submittedName>
        <fullName evidence="1">Uncharacterized protein</fullName>
    </submittedName>
</protein>
<evidence type="ECO:0000313" key="1">
    <source>
        <dbReference type="EMBL" id="QTA89472.1"/>
    </source>
</evidence>